<dbReference type="Proteomes" id="UP000501982">
    <property type="component" value="Chromosome"/>
</dbReference>
<dbReference type="Proteomes" id="UP000441358">
    <property type="component" value="Unassembled WGS sequence"/>
</dbReference>
<evidence type="ECO:0000313" key="17">
    <source>
        <dbReference type="Proteomes" id="UP000432516"/>
    </source>
</evidence>
<evidence type="ECO:0000313" key="14">
    <source>
        <dbReference type="Proteomes" id="UP000195950"/>
    </source>
</evidence>
<evidence type="ECO:0000313" key="21">
    <source>
        <dbReference type="Proteomes" id="UP000501982"/>
    </source>
</evidence>
<dbReference type="EMBL" id="CYXP01000013">
    <property type="protein sequence ID" value="CUN32766.1"/>
    <property type="molecule type" value="Genomic_DNA"/>
</dbReference>
<dbReference type="Proteomes" id="UP000461276">
    <property type="component" value="Unassembled WGS sequence"/>
</dbReference>
<accession>A0A174JW20</accession>
<dbReference type="Proteomes" id="UP000195950">
    <property type="component" value="Unassembled WGS sequence"/>
</dbReference>
<dbReference type="EMBL" id="JAQMPJ010000012">
    <property type="protein sequence ID" value="MDB9006060.1"/>
    <property type="molecule type" value="Genomic_DNA"/>
</dbReference>
<dbReference type="OrthoDB" id="1494789at2"/>
<dbReference type="OMA" id="IHHMLER"/>
<dbReference type="EMBL" id="WKMY01000014">
    <property type="protein sequence ID" value="MRY94868.1"/>
    <property type="molecule type" value="Genomic_DNA"/>
</dbReference>
<reference evidence="12 13" key="1">
    <citation type="submission" date="2015-09" db="EMBL/GenBank/DDBJ databases">
        <authorList>
            <consortium name="Pathogen Informatics"/>
        </authorList>
    </citation>
    <scope>NUCLEOTIDE SEQUENCE [LARGE SCALE GENOMIC DNA]</scope>
    <source>
        <strain evidence="2 12">2789STDY5608822</strain>
        <strain evidence="1 13">2789STDY5608872</strain>
    </source>
</reference>
<dbReference type="AlphaFoldDB" id="A0A174JW20"/>
<dbReference type="EMBL" id="WKNE01000011">
    <property type="protein sequence ID" value="MRZ55893.1"/>
    <property type="molecule type" value="Genomic_DNA"/>
</dbReference>
<evidence type="ECO:0000313" key="3">
    <source>
        <dbReference type="EMBL" id="MDB9006060.1"/>
    </source>
</evidence>
<dbReference type="EMBL" id="CYYK01000015">
    <property type="protein sequence ID" value="CUP02841.1"/>
    <property type="molecule type" value="Genomic_DNA"/>
</dbReference>
<evidence type="ECO:0000313" key="16">
    <source>
        <dbReference type="Proteomes" id="UP000315827"/>
    </source>
</evidence>
<organism evidence="6 17">
    <name type="scientific">Parabacteroides distasonis</name>
    <dbReference type="NCBI Taxonomy" id="823"/>
    <lineage>
        <taxon>Bacteria</taxon>
        <taxon>Pseudomonadati</taxon>
        <taxon>Bacteroidota</taxon>
        <taxon>Bacteroidia</taxon>
        <taxon>Bacteroidales</taxon>
        <taxon>Tannerellaceae</taxon>
        <taxon>Parabacteroides</taxon>
    </lineage>
</organism>
<dbReference type="Proteomes" id="UP000284660">
    <property type="component" value="Unassembled WGS sequence"/>
</dbReference>
<dbReference type="EMBL" id="NFJX01000014">
    <property type="protein sequence ID" value="OUP16776.1"/>
    <property type="molecule type" value="Genomic_DNA"/>
</dbReference>
<dbReference type="Proteomes" id="UP000095591">
    <property type="component" value="Unassembled WGS sequence"/>
</dbReference>
<evidence type="ECO:0000313" key="8">
    <source>
        <dbReference type="EMBL" id="OUP16776.1"/>
    </source>
</evidence>
<dbReference type="Proteomes" id="UP001210126">
    <property type="component" value="Unassembled WGS sequence"/>
</dbReference>
<evidence type="ECO:0000313" key="20">
    <source>
        <dbReference type="Proteomes" id="UP000461276"/>
    </source>
</evidence>
<reference evidence="11 16" key="6">
    <citation type="submission" date="2019-07" db="EMBL/GenBank/DDBJ databases">
        <title>Genome sequencing of Parabacteroides distasonis iSURF_7.</title>
        <authorList>
            <person name="Degefu H.N."/>
            <person name="Ruoff K.L."/>
            <person name="Price C.E."/>
            <person name="Valls R.A."/>
            <person name="O'Toole G.A."/>
        </authorList>
    </citation>
    <scope>NUCLEOTIDE SEQUENCE [LARGE SCALE GENOMIC DNA]</scope>
    <source>
        <strain evidence="11 16">CFPLTA003_1B</strain>
    </source>
</reference>
<evidence type="ECO:0000313" key="10">
    <source>
        <dbReference type="EMBL" id="RHD74371.1"/>
    </source>
</evidence>
<dbReference type="EMBL" id="WKMO01000008">
    <property type="protein sequence ID" value="MSB73641.1"/>
    <property type="molecule type" value="Genomic_DNA"/>
</dbReference>
<evidence type="ECO:0000313" key="13">
    <source>
        <dbReference type="Proteomes" id="UP000095591"/>
    </source>
</evidence>
<evidence type="ECO:0000313" key="2">
    <source>
        <dbReference type="EMBL" id="CUP02841.1"/>
    </source>
</evidence>
<reference evidence="3" key="8">
    <citation type="submission" date="2023-01" db="EMBL/GenBank/DDBJ databases">
        <title>Human gut microbiome strain richness.</title>
        <authorList>
            <person name="Chen-Liaw A."/>
        </authorList>
    </citation>
    <scope>NUCLEOTIDE SEQUENCE</scope>
    <source>
        <strain evidence="3">RTP21484st1_E5_RTP21484_190118</strain>
    </source>
</reference>
<reference evidence="10 15" key="4">
    <citation type="submission" date="2018-08" db="EMBL/GenBank/DDBJ databases">
        <title>A genome reference for cultivated species of the human gut microbiota.</title>
        <authorList>
            <person name="Zou Y."/>
            <person name="Xue W."/>
            <person name="Luo G."/>
        </authorList>
    </citation>
    <scope>NUCLEOTIDE SEQUENCE [LARGE SCALE GENOMIC DNA]</scope>
    <source>
        <strain evidence="10 15">AM30-4</strain>
    </source>
</reference>
<name>A0A174JW20_PARDI</name>
<reference evidence="8" key="3">
    <citation type="journal article" date="2018" name="BMC Genomics">
        <title>Whole genome sequencing and function prediction of 133 gut anaerobes isolated from chicken caecum in pure cultures.</title>
        <authorList>
            <person name="Medvecky M."/>
            <person name="Cejkova D."/>
            <person name="Polansky O."/>
            <person name="Karasova D."/>
            <person name="Kubasova T."/>
            <person name="Cizek A."/>
            <person name="Rychlik I."/>
        </authorList>
    </citation>
    <scope>NUCLEOTIDE SEQUENCE</scope>
    <source>
        <strain evidence="8">An199</strain>
    </source>
</reference>
<dbReference type="EMBL" id="CP051672">
    <property type="protein sequence ID" value="QJE28369.1"/>
    <property type="molecule type" value="Genomic_DNA"/>
</dbReference>
<sequence>MQTDLVIVSEYCQKCHIDPSFIILLEEGGLIDINITDGERYLFSSQLRDLEQYTRMYYDLSINIEGIEAIHHMLDRMRNLQAEIQSLRNRLHLYEPFGFDTIENF</sequence>
<evidence type="ECO:0000313" key="1">
    <source>
        <dbReference type="EMBL" id="CUN32766.1"/>
    </source>
</evidence>
<evidence type="ECO:0000313" key="11">
    <source>
        <dbReference type="EMBL" id="TWV58425.1"/>
    </source>
</evidence>
<dbReference type="Proteomes" id="UP000441609">
    <property type="component" value="Unassembled WGS sequence"/>
</dbReference>
<evidence type="ECO:0000313" key="18">
    <source>
        <dbReference type="Proteomes" id="UP000441358"/>
    </source>
</evidence>
<evidence type="ECO:0000313" key="19">
    <source>
        <dbReference type="Proteomes" id="UP000441609"/>
    </source>
</evidence>
<evidence type="ECO:0000313" key="5">
    <source>
        <dbReference type="EMBL" id="MRZ50527.1"/>
    </source>
</evidence>
<dbReference type="Proteomes" id="UP000315827">
    <property type="component" value="Unassembled WGS sequence"/>
</dbReference>
<dbReference type="Gene3D" id="1.10.1660.10">
    <property type="match status" value="1"/>
</dbReference>
<reference evidence="9 21" key="7">
    <citation type="submission" date="2020-04" db="EMBL/GenBank/DDBJ databases">
        <title>Complete Genomes and Methylome analysis of CBBP consortium that reverse antibiotic-induced susceptibility to vancomycin-resistant Enterococcus faecium infection.</title>
        <authorList>
            <person name="Fomenkov A."/>
            <person name="Zhang Z."/>
            <person name="Pamer E."/>
            <person name="Roberts R.J."/>
        </authorList>
    </citation>
    <scope>NUCLEOTIDE SEQUENCE [LARGE SCALE GENOMIC DNA]</scope>
    <source>
        <strain evidence="21">CBBP</strain>
        <strain evidence="9">CBBP-1</strain>
    </source>
</reference>
<evidence type="ECO:0000313" key="4">
    <source>
        <dbReference type="EMBL" id="MRY94868.1"/>
    </source>
</evidence>
<dbReference type="Proteomes" id="UP000432516">
    <property type="component" value="Unassembled WGS sequence"/>
</dbReference>
<evidence type="ECO:0000313" key="6">
    <source>
        <dbReference type="EMBL" id="MRZ55893.1"/>
    </source>
</evidence>
<dbReference type="Pfam" id="PF13591">
    <property type="entry name" value="MerR_2"/>
    <property type="match status" value="1"/>
</dbReference>
<gene>
    <name evidence="8" type="ORF">B5F32_14455</name>
    <name evidence="10" type="ORF">DW782_10905</name>
    <name evidence="2" type="ORF">ERS852380_03753</name>
    <name evidence="1" type="ORF">ERS852429_04130</name>
    <name evidence="11" type="ORF">FSA05_20975</name>
    <name evidence="5" type="ORF">GKD66_09895</name>
    <name evidence="4" type="ORF">GKD67_16860</name>
    <name evidence="6" type="ORF">GKD68_14305</name>
    <name evidence="7" type="ORF">GKD70_10160</name>
    <name evidence="9" type="ORF">HHO38_08510</name>
    <name evidence="3" type="ORF">PN599_13730</name>
</gene>
<reference evidence="14" key="2">
    <citation type="submission" date="2017-04" db="EMBL/GenBank/DDBJ databases">
        <title>Function of individual gut microbiota members based on whole genome sequencing of pure cultures obtained from chicken caecum.</title>
        <authorList>
            <person name="Medvecky M."/>
            <person name="Cejkova D."/>
            <person name="Polansky O."/>
            <person name="Karasova D."/>
            <person name="Kubasova T."/>
            <person name="Cizek A."/>
            <person name="Rychlik I."/>
        </authorList>
    </citation>
    <scope>NUCLEOTIDE SEQUENCE [LARGE SCALE GENOMIC DNA]</scope>
    <source>
        <strain evidence="14">An199</strain>
    </source>
</reference>
<evidence type="ECO:0000313" key="15">
    <source>
        <dbReference type="Proteomes" id="UP000284660"/>
    </source>
</evidence>
<dbReference type="Proteomes" id="UP000095455">
    <property type="component" value="Unassembled WGS sequence"/>
</dbReference>
<reference evidence="17 18" key="5">
    <citation type="journal article" date="2019" name="Nat. Med.">
        <title>A library of human gut bacterial isolates paired with longitudinal multiomics data enables mechanistic microbiome research.</title>
        <authorList>
            <person name="Poyet M."/>
            <person name="Groussin M."/>
            <person name="Gibbons S.M."/>
            <person name="Avila-Pacheco J."/>
            <person name="Jiang X."/>
            <person name="Kearney S.M."/>
            <person name="Perrotta A.R."/>
            <person name="Berdy B."/>
            <person name="Zhao S."/>
            <person name="Lieberman T.D."/>
            <person name="Swanson P.K."/>
            <person name="Smith M."/>
            <person name="Roesemann S."/>
            <person name="Alexander J.E."/>
            <person name="Rich S.A."/>
            <person name="Livny J."/>
            <person name="Vlamakis H."/>
            <person name="Clish C."/>
            <person name="Bullock K."/>
            <person name="Deik A."/>
            <person name="Scott J."/>
            <person name="Pierce K.A."/>
            <person name="Xavier R.J."/>
            <person name="Alm E.J."/>
        </authorList>
    </citation>
    <scope>NUCLEOTIDE SEQUENCE [LARGE SCALE GENOMIC DNA]</scope>
    <source>
        <strain evidence="6 17">BIOML-A2</strain>
        <strain evidence="7 19">BIOML-A20</strain>
        <strain evidence="5 18">BIOML-A32</strain>
        <strain evidence="4 20">BIOML-A9</strain>
    </source>
</reference>
<evidence type="ECO:0000313" key="12">
    <source>
        <dbReference type="Proteomes" id="UP000095455"/>
    </source>
</evidence>
<evidence type="ECO:0000313" key="9">
    <source>
        <dbReference type="EMBL" id="QJE28369.1"/>
    </source>
</evidence>
<evidence type="ECO:0000313" key="7">
    <source>
        <dbReference type="EMBL" id="MSB73641.1"/>
    </source>
</evidence>
<dbReference type="EMBL" id="QSJN01000006">
    <property type="protein sequence ID" value="RHD74371.1"/>
    <property type="molecule type" value="Genomic_DNA"/>
</dbReference>
<dbReference type="EMBL" id="WKMC01000005">
    <property type="protein sequence ID" value="MRZ50527.1"/>
    <property type="molecule type" value="Genomic_DNA"/>
</dbReference>
<protein>
    <submittedName>
        <fullName evidence="3">Chaperone modulator CbpM</fullName>
    </submittedName>
</protein>
<dbReference type="RefSeq" id="WP_005862009.1">
    <property type="nucleotide sequence ID" value="NZ_BQOC01000001.1"/>
</dbReference>
<dbReference type="EMBL" id="VOHW01000020">
    <property type="protein sequence ID" value="TWV58425.1"/>
    <property type="molecule type" value="Genomic_DNA"/>
</dbReference>
<proteinExistence type="predicted"/>